<gene>
    <name evidence="1" type="ORF">EDD18DRAFT_1108339</name>
</gene>
<protein>
    <submittedName>
        <fullName evidence="1">Uncharacterized protein</fullName>
    </submittedName>
</protein>
<name>A0AA39PYV6_9AGAR</name>
<dbReference type="Proteomes" id="UP001175228">
    <property type="component" value="Unassembled WGS sequence"/>
</dbReference>
<proteinExistence type="predicted"/>
<reference evidence="1" key="1">
    <citation type="submission" date="2023-06" db="EMBL/GenBank/DDBJ databases">
        <authorList>
            <consortium name="Lawrence Berkeley National Laboratory"/>
            <person name="Ahrendt S."/>
            <person name="Sahu N."/>
            <person name="Indic B."/>
            <person name="Wong-Bajracharya J."/>
            <person name="Merenyi Z."/>
            <person name="Ke H.-M."/>
            <person name="Monk M."/>
            <person name="Kocsube S."/>
            <person name="Drula E."/>
            <person name="Lipzen A."/>
            <person name="Balint B."/>
            <person name="Henrissat B."/>
            <person name="Andreopoulos B."/>
            <person name="Martin F.M."/>
            <person name="Harder C.B."/>
            <person name="Rigling D."/>
            <person name="Ford K.L."/>
            <person name="Foster G.D."/>
            <person name="Pangilinan J."/>
            <person name="Papanicolaou A."/>
            <person name="Barry K."/>
            <person name="LaButti K."/>
            <person name="Viragh M."/>
            <person name="Koriabine M."/>
            <person name="Yan M."/>
            <person name="Riley R."/>
            <person name="Champramary S."/>
            <person name="Plett K.L."/>
            <person name="Tsai I.J."/>
            <person name="Slot J."/>
            <person name="Sipos G."/>
            <person name="Plett J."/>
            <person name="Nagy L.G."/>
            <person name="Grigoriev I.V."/>
        </authorList>
    </citation>
    <scope>NUCLEOTIDE SEQUENCE</scope>
    <source>
        <strain evidence="1">HWK02</strain>
    </source>
</reference>
<comment type="caution">
    <text evidence="1">The sequence shown here is derived from an EMBL/GenBank/DDBJ whole genome shotgun (WGS) entry which is preliminary data.</text>
</comment>
<evidence type="ECO:0000313" key="2">
    <source>
        <dbReference type="Proteomes" id="UP001175228"/>
    </source>
</evidence>
<dbReference type="EMBL" id="JAUEPU010000026">
    <property type="protein sequence ID" value="KAK0493127.1"/>
    <property type="molecule type" value="Genomic_DNA"/>
</dbReference>
<evidence type="ECO:0000313" key="1">
    <source>
        <dbReference type="EMBL" id="KAK0493127.1"/>
    </source>
</evidence>
<sequence length="145" mass="16827">MAPKVPYTGGVLRALLLVGHDTTLQPLVKSFIHQYNAPSAYWITEAPFNIMCDILEFGLKHGEFFIKQQKWMKDGFKVLRPEVIDKAKNNICLALDELDRFFSHSMNTNVHYSMYLLKSMGWHFLGRKSQYLLSPQCQEEDEVQV</sequence>
<accession>A0AA39PYV6</accession>
<organism evidence="1 2">
    <name type="scientific">Armillaria luteobubalina</name>
    <dbReference type="NCBI Taxonomy" id="153913"/>
    <lineage>
        <taxon>Eukaryota</taxon>
        <taxon>Fungi</taxon>
        <taxon>Dikarya</taxon>
        <taxon>Basidiomycota</taxon>
        <taxon>Agaricomycotina</taxon>
        <taxon>Agaricomycetes</taxon>
        <taxon>Agaricomycetidae</taxon>
        <taxon>Agaricales</taxon>
        <taxon>Marasmiineae</taxon>
        <taxon>Physalacriaceae</taxon>
        <taxon>Armillaria</taxon>
    </lineage>
</organism>
<keyword evidence="2" id="KW-1185">Reference proteome</keyword>
<dbReference type="AlphaFoldDB" id="A0AA39PYV6"/>